<gene>
    <name evidence="2" type="ORF">MNOR_LOCUS26076</name>
</gene>
<dbReference type="AlphaFoldDB" id="A0AAV2RJL5"/>
<sequence>DPLFQISQIKLKELKENRKKLQGCRLDFDSKKSNLDRRFSKVTDEDIKIAEDKFVESRYLTVMGMQNILENGVEQVSHLILFAKNLLEYHKQCENILEALVGKLNNKKYAVSMEPKKNFVAKTLSDISIMSISN</sequence>
<organism evidence="2 3">
    <name type="scientific">Meganyctiphanes norvegica</name>
    <name type="common">Northern krill</name>
    <name type="synonym">Thysanopoda norvegica</name>
    <dbReference type="NCBI Taxonomy" id="48144"/>
    <lineage>
        <taxon>Eukaryota</taxon>
        <taxon>Metazoa</taxon>
        <taxon>Ecdysozoa</taxon>
        <taxon>Arthropoda</taxon>
        <taxon>Crustacea</taxon>
        <taxon>Multicrustacea</taxon>
        <taxon>Malacostraca</taxon>
        <taxon>Eumalacostraca</taxon>
        <taxon>Eucarida</taxon>
        <taxon>Euphausiacea</taxon>
        <taxon>Euphausiidae</taxon>
        <taxon>Meganyctiphanes</taxon>
    </lineage>
</organism>
<dbReference type="Gene3D" id="1.20.1270.60">
    <property type="entry name" value="Arfaptin homology (AH) domain/BAR domain"/>
    <property type="match status" value="1"/>
</dbReference>
<dbReference type="Pfam" id="PF03114">
    <property type="entry name" value="BAR"/>
    <property type="match status" value="1"/>
</dbReference>
<dbReference type="EMBL" id="CAXKWB010025591">
    <property type="protein sequence ID" value="CAL4128400.1"/>
    <property type="molecule type" value="Genomic_DNA"/>
</dbReference>
<protein>
    <recommendedName>
        <fullName evidence="1">BAR domain-containing protein</fullName>
    </recommendedName>
</protein>
<feature type="non-terminal residue" evidence="2">
    <location>
        <position position="1"/>
    </location>
</feature>
<feature type="non-terminal residue" evidence="2">
    <location>
        <position position="134"/>
    </location>
</feature>
<dbReference type="InterPro" id="IPR004148">
    <property type="entry name" value="BAR_dom"/>
</dbReference>
<dbReference type="InterPro" id="IPR027267">
    <property type="entry name" value="AH/BAR_dom_sf"/>
</dbReference>
<keyword evidence="3" id="KW-1185">Reference proteome</keyword>
<dbReference type="SUPFAM" id="SSF103657">
    <property type="entry name" value="BAR/IMD domain-like"/>
    <property type="match status" value="1"/>
</dbReference>
<proteinExistence type="predicted"/>
<evidence type="ECO:0000313" key="2">
    <source>
        <dbReference type="EMBL" id="CAL4128400.1"/>
    </source>
</evidence>
<evidence type="ECO:0000313" key="3">
    <source>
        <dbReference type="Proteomes" id="UP001497623"/>
    </source>
</evidence>
<name>A0AAV2RJL5_MEGNR</name>
<evidence type="ECO:0000259" key="1">
    <source>
        <dbReference type="Pfam" id="PF03114"/>
    </source>
</evidence>
<comment type="caution">
    <text evidence="2">The sequence shown here is derived from an EMBL/GenBank/DDBJ whole genome shotgun (WGS) entry which is preliminary data.</text>
</comment>
<dbReference type="Proteomes" id="UP001497623">
    <property type="component" value="Unassembled WGS sequence"/>
</dbReference>
<dbReference type="GO" id="GO:0005737">
    <property type="term" value="C:cytoplasm"/>
    <property type="evidence" value="ECO:0007669"/>
    <property type="project" value="InterPro"/>
</dbReference>
<reference evidence="2 3" key="1">
    <citation type="submission" date="2024-05" db="EMBL/GenBank/DDBJ databases">
        <authorList>
            <person name="Wallberg A."/>
        </authorList>
    </citation>
    <scope>NUCLEOTIDE SEQUENCE [LARGE SCALE GENOMIC DNA]</scope>
</reference>
<feature type="domain" description="BAR" evidence="1">
    <location>
        <begin position="1"/>
        <end position="104"/>
    </location>
</feature>
<accession>A0AAV2RJL5</accession>